<dbReference type="InterPro" id="IPR002885">
    <property type="entry name" value="PPR_rpt"/>
</dbReference>
<dbReference type="FunFam" id="1.25.40.10:FF:000201">
    <property type="entry name" value="Pentatricopeptide repeat-containing protein mitochondrial"/>
    <property type="match status" value="1"/>
</dbReference>
<dbReference type="InterPro" id="IPR046848">
    <property type="entry name" value="E_motif"/>
</dbReference>
<dbReference type="AlphaFoldDB" id="A0A3L6R6H3"/>
<keyword evidence="8" id="KW-1185">Reference proteome</keyword>
<dbReference type="PROSITE" id="PS51375">
    <property type="entry name" value="PPR"/>
    <property type="match status" value="4"/>
</dbReference>
<organism evidence="7 8">
    <name type="scientific">Panicum miliaceum</name>
    <name type="common">Proso millet</name>
    <name type="synonym">Broomcorn millet</name>
    <dbReference type="NCBI Taxonomy" id="4540"/>
    <lineage>
        <taxon>Eukaryota</taxon>
        <taxon>Viridiplantae</taxon>
        <taxon>Streptophyta</taxon>
        <taxon>Embryophyta</taxon>
        <taxon>Tracheophyta</taxon>
        <taxon>Spermatophyta</taxon>
        <taxon>Magnoliopsida</taxon>
        <taxon>Liliopsida</taxon>
        <taxon>Poales</taxon>
        <taxon>Poaceae</taxon>
        <taxon>PACMAD clade</taxon>
        <taxon>Panicoideae</taxon>
        <taxon>Panicodae</taxon>
        <taxon>Paniceae</taxon>
        <taxon>Panicinae</taxon>
        <taxon>Panicum</taxon>
        <taxon>Panicum sect. Panicum</taxon>
    </lineage>
</organism>
<evidence type="ECO:0000259" key="6">
    <source>
        <dbReference type="Pfam" id="PF14432"/>
    </source>
</evidence>
<dbReference type="OrthoDB" id="185373at2759"/>
<evidence type="ECO:0000313" key="7">
    <source>
        <dbReference type="EMBL" id="RLM98252.1"/>
    </source>
</evidence>
<dbReference type="Pfam" id="PF20431">
    <property type="entry name" value="E_motif"/>
    <property type="match status" value="1"/>
</dbReference>
<dbReference type="GO" id="GO:0008270">
    <property type="term" value="F:zinc ion binding"/>
    <property type="evidence" value="ECO:0007669"/>
    <property type="project" value="InterPro"/>
</dbReference>
<dbReference type="PANTHER" id="PTHR47926:SF538">
    <property type="entry name" value="WHIM2 DOMAIN-CONTAINING PROTEIN"/>
    <property type="match status" value="1"/>
</dbReference>
<keyword evidence="2" id="KW-0677">Repeat</keyword>
<reference evidence="8" key="1">
    <citation type="journal article" date="2019" name="Nat. Commun.">
        <title>The genome of broomcorn millet.</title>
        <authorList>
            <person name="Zou C."/>
            <person name="Miki D."/>
            <person name="Li D."/>
            <person name="Tang Q."/>
            <person name="Xiao L."/>
            <person name="Rajput S."/>
            <person name="Deng P."/>
            <person name="Jia W."/>
            <person name="Huang R."/>
            <person name="Zhang M."/>
            <person name="Sun Y."/>
            <person name="Hu J."/>
            <person name="Fu X."/>
            <person name="Schnable P.S."/>
            <person name="Li F."/>
            <person name="Zhang H."/>
            <person name="Feng B."/>
            <person name="Zhu X."/>
            <person name="Liu R."/>
            <person name="Schnable J.C."/>
            <person name="Zhu J.-K."/>
            <person name="Zhang H."/>
        </authorList>
    </citation>
    <scope>NUCLEOTIDE SEQUENCE [LARGE SCALE GENOMIC DNA]</scope>
</reference>
<dbReference type="FunFam" id="1.25.40.10:FF:000382">
    <property type="entry name" value="Pentatricopeptide repeat-containing protein"/>
    <property type="match status" value="1"/>
</dbReference>
<keyword evidence="3" id="KW-0809">Transit peptide</keyword>
<evidence type="ECO:0000256" key="1">
    <source>
        <dbReference type="ARBA" id="ARBA00006643"/>
    </source>
</evidence>
<dbReference type="Pfam" id="PF01535">
    <property type="entry name" value="PPR"/>
    <property type="match status" value="2"/>
</dbReference>
<dbReference type="Proteomes" id="UP000275267">
    <property type="component" value="Unassembled WGS sequence"/>
</dbReference>
<dbReference type="Pfam" id="PF14432">
    <property type="entry name" value="DYW_deaminase"/>
    <property type="match status" value="1"/>
</dbReference>
<dbReference type="InterPro" id="IPR011990">
    <property type="entry name" value="TPR-like_helical_dom_sf"/>
</dbReference>
<feature type="repeat" description="PPR" evidence="4">
    <location>
        <begin position="315"/>
        <end position="349"/>
    </location>
</feature>
<feature type="domain" description="DYW" evidence="6">
    <location>
        <begin position="632"/>
        <end position="698"/>
    </location>
</feature>
<accession>A0A3L6R6H3</accession>
<evidence type="ECO:0000256" key="5">
    <source>
        <dbReference type="SAM" id="MobiDB-lite"/>
    </source>
</evidence>
<dbReference type="InterPro" id="IPR046849">
    <property type="entry name" value="E2_motif"/>
</dbReference>
<evidence type="ECO:0000256" key="2">
    <source>
        <dbReference type="ARBA" id="ARBA00022737"/>
    </source>
</evidence>
<dbReference type="GO" id="GO:0009451">
    <property type="term" value="P:RNA modification"/>
    <property type="evidence" value="ECO:0007669"/>
    <property type="project" value="InterPro"/>
</dbReference>
<dbReference type="EMBL" id="PQIB02000009">
    <property type="protein sequence ID" value="RLM98252.1"/>
    <property type="molecule type" value="Genomic_DNA"/>
</dbReference>
<evidence type="ECO:0000313" key="8">
    <source>
        <dbReference type="Proteomes" id="UP000275267"/>
    </source>
</evidence>
<proteinExistence type="inferred from homology"/>
<feature type="repeat" description="PPR" evidence="4">
    <location>
        <begin position="218"/>
        <end position="252"/>
    </location>
</feature>
<feature type="region of interest" description="Disordered" evidence="5">
    <location>
        <begin position="18"/>
        <end position="41"/>
    </location>
</feature>
<dbReference type="Gene3D" id="1.25.40.10">
    <property type="entry name" value="Tetratricopeptide repeat domain"/>
    <property type="match status" value="4"/>
</dbReference>
<dbReference type="NCBIfam" id="TIGR00756">
    <property type="entry name" value="PPR"/>
    <property type="match status" value="4"/>
</dbReference>
<dbReference type="Pfam" id="PF20430">
    <property type="entry name" value="Eplus_motif"/>
    <property type="match status" value="1"/>
</dbReference>
<sequence>MKPRARFPFLRGSFAPKQSTKPLATSACSSLPGDDSNVRDAPDARKAFDEISSRDAATGSGRALFDYARRGLARQALDHFVDVHRRHGGRVGAATLLCVLKACGSVPDRALGEQLHGLCVRCGHDQGDVSVGTSIVDMYMKCRCVEDGRKAFEGMPERNVITWTSLLNGYVQAGAHSDVMALFFRMRAEGVWPNLFTFASLFSVVASQGAVDLARISNVVSWTAMINGCIQNGDIPLSAVHFSRMREDGVAPNEFTYSTMLTASVASLPPQIHAQVIKTNYQSSPTVGTALLHSYSKLCSTEEALSIFEMIDQKDVVAWSAMLTCYARAGDCDGATNVFIKMSMHGVKPNEFTISNVIDACASPTAGVDLGRQFHAVSIKHRCQDAICVSSALISMYARKGSIESAQSVFERQTDRDLVSWNSMISGYAQHGYSQNALDIFRQMEVEGIEMDGVTFLAVIMGCTHAGLVEEGRQQFDSMIRDYGITPTMDHYTCMVDLYSRAGKLDETMNLIGGMPFPAGPMVWRTLLGACRVHKNVELGKLAAEKLLSFEPLDSATYVLLSNIYSAAGKRKEKDEVRKLMDTRKVKKEAGCSWIQIKNKVHSFIASDKSHPLSEQIYAKLKAITARLKKEGYCPDTSFVLHEMAEEKKEAMLAMHSERLALSFGLIATSPGTPLQIVKNLRVSKTTRLLTKKVSLNIDEDKG</sequence>
<feature type="repeat" description="PPR" evidence="4">
    <location>
        <begin position="159"/>
        <end position="193"/>
    </location>
</feature>
<dbReference type="FunFam" id="1.25.40.10:FF:000366">
    <property type="entry name" value="Pentatricopeptide (PPR) repeat-containing protein"/>
    <property type="match status" value="1"/>
</dbReference>
<feature type="compositionally biased region" description="Polar residues" evidence="5">
    <location>
        <begin position="18"/>
        <end position="29"/>
    </location>
</feature>
<dbReference type="PANTHER" id="PTHR47926">
    <property type="entry name" value="PENTATRICOPEPTIDE REPEAT-CONTAINING PROTEIN"/>
    <property type="match status" value="1"/>
</dbReference>
<name>A0A3L6R6H3_PANMI</name>
<dbReference type="STRING" id="4540.A0A3L6R6H3"/>
<dbReference type="GO" id="GO:0003723">
    <property type="term" value="F:RNA binding"/>
    <property type="evidence" value="ECO:0007669"/>
    <property type="project" value="InterPro"/>
</dbReference>
<gene>
    <name evidence="7" type="ORF">C2845_PM06G20140</name>
</gene>
<evidence type="ECO:0000256" key="3">
    <source>
        <dbReference type="ARBA" id="ARBA00022946"/>
    </source>
</evidence>
<dbReference type="FunFam" id="1.25.40.10:FF:000031">
    <property type="entry name" value="Pentatricopeptide repeat-containing protein mitochondrial"/>
    <property type="match status" value="1"/>
</dbReference>
<dbReference type="Pfam" id="PF13041">
    <property type="entry name" value="PPR_2"/>
    <property type="match status" value="4"/>
</dbReference>
<evidence type="ECO:0000256" key="4">
    <source>
        <dbReference type="PROSITE-ProRule" id="PRU00708"/>
    </source>
</evidence>
<comment type="caution">
    <text evidence="7">The sequence shown here is derived from an EMBL/GenBank/DDBJ whole genome shotgun (WGS) entry which is preliminary data.</text>
</comment>
<dbReference type="InterPro" id="IPR032867">
    <property type="entry name" value="DYW_dom"/>
</dbReference>
<protein>
    <submittedName>
        <fullName evidence="7">Pentatricopeptide repeat-containing protein</fullName>
    </submittedName>
</protein>
<dbReference type="InterPro" id="IPR046960">
    <property type="entry name" value="PPR_At4g14850-like_plant"/>
</dbReference>
<feature type="repeat" description="PPR" evidence="4">
    <location>
        <begin position="417"/>
        <end position="451"/>
    </location>
</feature>
<comment type="similarity">
    <text evidence="1">Belongs to the PPR family. PCMP-H subfamily.</text>
</comment>